<keyword evidence="6" id="KW-0408">Iron</keyword>
<dbReference type="PANTHER" id="PTHR43177:SF5">
    <property type="entry name" value="ANAEROBIC DIMETHYL SULFOXIDE REDUCTASE CHAIN B-RELATED"/>
    <property type="match status" value="1"/>
</dbReference>
<dbReference type="Proteomes" id="UP000002534">
    <property type="component" value="Chromosome"/>
</dbReference>
<feature type="domain" description="4Fe-4S ferredoxin-type" evidence="8">
    <location>
        <begin position="2"/>
        <end position="30"/>
    </location>
</feature>
<gene>
    <name evidence="9" type="primary">cooF-1</name>
    <name evidence="9" type="ordered locus">Pcar_0887</name>
</gene>
<evidence type="ECO:0000256" key="4">
    <source>
        <dbReference type="ARBA" id="ARBA00022737"/>
    </source>
</evidence>
<evidence type="ECO:0000259" key="8">
    <source>
        <dbReference type="PROSITE" id="PS51379"/>
    </source>
</evidence>
<keyword evidence="2" id="KW-0004">4Fe-4S</keyword>
<evidence type="ECO:0000313" key="10">
    <source>
        <dbReference type="Proteomes" id="UP000002534"/>
    </source>
</evidence>
<reference evidence="9 10" key="2">
    <citation type="journal article" date="2012" name="BMC Genomics">
        <title>The genome of Pelobacter carbinolicus reveals surprising metabolic capabilities and physiological features.</title>
        <authorList>
            <person name="Aklujkar M."/>
            <person name="Haveman S.A."/>
            <person name="Didonato R.Jr."/>
            <person name="Chertkov O."/>
            <person name="Han C.S."/>
            <person name="Land M.L."/>
            <person name="Brown P."/>
            <person name="Lovley D.R."/>
        </authorList>
    </citation>
    <scope>NUCLEOTIDE SEQUENCE [LARGE SCALE GENOMIC DNA]</scope>
    <source>
        <strain evidence="10">DSM 2380 / NBRC 103641 / GraBd1</strain>
    </source>
</reference>
<dbReference type="eggNOG" id="COG1142">
    <property type="taxonomic scope" value="Bacteria"/>
</dbReference>
<protein>
    <submittedName>
        <fullName evidence="9">Carbon monoxide dehydrogenase-associated iron-sulfur cluster-binding oxidoreductase CooF</fullName>
    </submittedName>
</protein>
<dbReference type="GO" id="GO:0051539">
    <property type="term" value="F:4 iron, 4 sulfur cluster binding"/>
    <property type="evidence" value="ECO:0007669"/>
    <property type="project" value="UniProtKB-KW"/>
</dbReference>
<keyword evidence="3" id="KW-0479">Metal-binding</keyword>
<proteinExistence type="predicted"/>
<dbReference type="InterPro" id="IPR017896">
    <property type="entry name" value="4Fe4S_Fe-S-bd"/>
</dbReference>
<dbReference type="CDD" id="cd10563">
    <property type="entry name" value="CooF_like"/>
    <property type="match status" value="1"/>
</dbReference>
<dbReference type="Pfam" id="PF13247">
    <property type="entry name" value="Fer4_11"/>
    <property type="match status" value="1"/>
</dbReference>
<keyword evidence="1" id="KW-0813">Transport</keyword>
<dbReference type="STRING" id="338963.Pcar_0887"/>
<dbReference type="Gene3D" id="3.30.70.20">
    <property type="match status" value="2"/>
</dbReference>
<reference evidence="10" key="1">
    <citation type="submission" date="2005-10" db="EMBL/GenBank/DDBJ databases">
        <title>Complete sequence of Pelobacter carbinolicus DSM 2380.</title>
        <authorList>
            <person name="Copeland A."/>
            <person name="Lucas S."/>
            <person name="Lapidus A."/>
            <person name="Barry K."/>
            <person name="Detter J.C."/>
            <person name="Glavina T."/>
            <person name="Hammon N."/>
            <person name="Israni S."/>
            <person name="Pitluck S."/>
            <person name="Chertkov O."/>
            <person name="Schmutz J."/>
            <person name="Larimer F."/>
            <person name="Land M."/>
            <person name="Kyrpides N."/>
            <person name="Ivanova N."/>
            <person name="Richardson P."/>
        </authorList>
    </citation>
    <scope>NUCLEOTIDE SEQUENCE [LARGE SCALE GENOMIC DNA]</scope>
    <source>
        <strain evidence="10">DSM 2380 / NBRC 103641 / GraBd1</strain>
    </source>
</reference>
<dbReference type="KEGG" id="pca:Pcar_0887"/>
<dbReference type="HOGENOM" id="CLU_043374_3_1_7"/>
<evidence type="ECO:0000256" key="1">
    <source>
        <dbReference type="ARBA" id="ARBA00022448"/>
    </source>
</evidence>
<dbReference type="PANTHER" id="PTHR43177">
    <property type="entry name" value="PROTEIN NRFC"/>
    <property type="match status" value="1"/>
</dbReference>
<evidence type="ECO:0000256" key="2">
    <source>
        <dbReference type="ARBA" id="ARBA00022485"/>
    </source>
</evidence>
<evidence type="ECO:0000313" key="9">
    <source>
        <dbReference type="EMBL" id="ABA88142.1"/>
    </source>
</evidence>
<dbReference type="RefSeq" id="WP_011340608.1">
    <property type="nucleotide sequence ID" value="NC_007498.2"/>
</dbReference>
<dbReference type="InterPro" id="IPR050954">
    <property type="entry name" value="ET_IronSulfur_Cluster-Binding"/>
</dbReference>
<dbReference type="SUPFAM" id="SSF54862">
    <property type="entry name" value="4Fe-4S ferredoxins"/>
    <property type="match status" value="1"/>
</dbReference>
<dbReference type="EMBL" id="CP000142">
    <property type="protein sequence ID" value="ABA88142.1"/>
    <property type="molecule type" value="Genomic_DNA"/>
</dbReference>
<name>Q3A665_SYNC1</name>
<dbReference type="PROSITE" id="PS51379">
    <property type="entry name" value="4FE4S_FER_2"/>
    <property type="match status" value="3"/>
</dbReference>
<sequence>MKQKIIDSSKCTGCKNCELACIVVHSPNEDLKQAYKDGSIAAIRARCKIEETTDGSLFPEHCRHCQEPQCAQACMSGALSRNEAGYVVCDTDTCVGCFMCVMSCPSGFARPFIGDKRVMIKCDGCTERDCAACVENCPTGCLTLGDCDGQEDTVVYIDPPKAREAS</sequence>
<keyword evidence="7" id="KW-0411">Iron-sulfur</keyword>
<evidence type="ECO:0000256" key="3">
    <source>
        <dbReference type="ARBA" id="ARBA00022723"/>
    </source>
</evidence>
<keyword evidence="10" id="KW-1185">Reference proteome</keyword>
<feature type="domain" description="4Fe-4S ferredoxin-type" evidence="8">
    <location>
        <begin position="116"/>
        <end position="147"/>
    </location>
</feature>
<feature type="domain" description="4Fe-4S ferredoxin-type" evidence="8">
    <location>
        <begin position="85"/>
        <end position="115"/>
    </location>
</feature>
<evidence type="ECO:0000256" key="6">
    <source>
        <dbReference type="ARBA" id="ARBA00023004"/>
    </source>
</evidence>
<dbReference type="OrthoDB" id="9789030at2"/>
<evidence type="ECO:0000256" key="7">
    <source>
        <dbReference type="ARBA" id="ARBA00023014"/>
    </source>
</evidence>
<organism evidence="9 10">
    <name type="scientific">Syntrophotalea carbinolica (strain DSM 2380 / NBRC 103641 / GraBd1)</name>
    <name type="common">Pelobacter carbinolicus</name>
    <dbReference type="NCBI Taxonomy" id="338963"/>
    <lineage>
        <taxon>Bacteria</taxon>
        <taxon>Pseudomonadati</taxon>
        <taxon>Thermodesulfobacteriota</taxon>
        <taxon>Desulfuromonadia</taxon>
        <taxon>Desulfuromonadales</taxon>
        <taxon>Syntrophotaleaceae</taxon>
        <taxon>Syntrophotalea</taxon>
    </lineage>
</organism>
<dbReference type="GO" id="GO:0046872">
    <property type="term" value="F:metal ion binding"/>
    <property type="evidence" value="ECO:0007669"/>
    <property type="project" value="UniProtKB-KW"/>
</dbReference>
<dbReference type="AlphaFoldDB" id="Q3A665"/>
<evidence type="ECO:0000256" key="5">
    <source>
        <dbReference type="ARBA" id="ARBA00022982"/>
    </source>
</evidence>
<keyword evidence="5" id="KW-0249">Electron transport</keyword>
<keyword evidence="4" id="KW-0677">Repeat</keyword>
<accession>Q3A665</accession>